<dbReference type="InterPro" id="IPR053142">
    <property type="entry name" value="PchR_regulatory_protein"/>
</dbReference>
<dbReference type="SUPFAM" id="SSF46689">
    <property type="entry name" value="Homeodomain-like"/>
    <property type="match status" value="2"/>
</dbReference>
<evidence type="ECO:0000259" key="4">
    <source>
        <dbReference type="PROSITE" id="PS01124"/>
    </source>
</evidence>
<dbReference type="SMART" id="SM00342">
    <property type="entry name" value="HTH_ARAC"/>
    <property type="match status" value="1"/>
</dbReference>
<evidence type="ECO:0000256" key="1">
    <source>
        <dbReference type="ARBA" id="ARBA00023015"/>
    </source>
</evidence>
<dbReference type="PANTHER" id="PTHR47893">
    <property type="entry name" value="REGULATORY PROTEIN PCHR"/>
    <property type="match status" value="1"/>
</dbReference>
<dbReference type="GO" id="GO:0003700">
    <property type="term" value="F:DNA-binding transcription factor activity"/>
    <property type="evidence" value="ECO:0007669"/>
    <property type="project" value="InterPro"/>
</dbReference>
<keyword evidence="6" id="KW-1185">Reference proteome</keyword>
<dbReference type="OrthoDB" id="7544370at2"/>
<dbReference type="Gene3D" id="1.10.10.60">
    <property type="entry name" value="Homeodomain-like"/>
    <property type="match status" value="1"/>
</dbReference>
<evidence type="ECO:0000256" key="2">
    <source>
        <dbReference type="ARBA" id="ARBA00023125"/>
    </source>
</evidence>
<dbReference type="InterPro" id="IPR009057">
    <property type="entry name" value="Homeodomain-like_sf"/>
</dbReference>
<dbReference type="PROSITE" id="PS00041">
    <property type="entry name" value="HTH_ARAC_FAMILY_1"/>
    <property type="match status" value="1"/>
</dbReference>
<comment type="caution">
    <text evidence="5">The sequence shown here is derived from an EMBL/GenBank/DDBJ whole genome shotgun (WGS) entry which is preliminary data.</text>
</comment>
<dbReference type="RefSeq" id="WP_106458276.1">
    <property type="nucleotide sequence ID" value="NZ_PXOH01000023.1"/>
</dbReference>
<dbReference type="EMBL" id="PXOH01000023">
    <property type="protein sequence ID" value="PSF35006.1"/>
    <property type="molecule type" value="Genomic_DNA"/>
</dbReference>
<reference evidence="5 6" key="2">
    <citation type="submission" date="2018-03" db="EMBL/GenBank/DDBJ databases">
        <authorList>
            <person name="Keele B.F."/>
        </authorList>
    </citation>
    <scope>NUCLEOTIDE SEQUENCE [LARGE SCALE GENOMIC DNA]</scope>
    <source>
        <strain evidence="5 6">CCALA 016</strain>
    </source>
</reference>
<dbReference type="InterPro" id="IPR018060">
    <property type="entry name" value="HTH_AraC"/>
</dbReference>
<sequence>MEIELPPLIKSLSFHDIDEPADRMKRFNWSMEHRQLEGGAFEGELIVAQFSGMQFARMTYNRGIRSGGNSPDGMIGIAVPLSVPQSLYWHGYSLSMNEALLQKRSQGVDFLRRGTFSLGLVTIDVDSLLQVAELTERTKVESLVTGKTHLVQPDPIALKRFSLHLQNLFTMIQLQPQQVLKPETQILIRQAFILLMLDLLDSNQNRLALRPSSRYQLIKQAEGILMENLKCPITVYDLCTKLHVSERTLWYGFQECFGMPPMAYLKTQRLNKIRQQLKASTASQTTVTDVATQWGFWHMGQFAKDYKKMFGESPSETLRN</sequence>
<evidence type="ECO:0000256" key="3">
    <source>
        <dbReference type="ARBA" id="ARBA00023163"/>
    </source>
</evidence>
<reference evidence="5 6" key="1">
    <citation type="submission" date="2018-03" db="EMBL/GenBank/DDBJ databases">
        <title>The ancient ancestry and fast evolution of plastids.</title>
        <authorList>
            <person name="Moore K.R."/>
            <person name="Magnabosco C."/>
            <person name="Momper L."/>
            <person name="Gold D.A."/>
            <person name="Bosak T."/>
            <person name="Fournier G.P."/>
        </authorList>
    </citation>
    <scope>NUCLEOTIDE SEQUENCE [LARGE SCALE GENOMIC DNA]</scope>
    <source>
        <strain evidence="5 6">CCALA 016</strain>
    </source>
</reference>
<proteinExistence type="predicted"/>
<protein>
    <submittedName>
        <fullName evidence="5">AraC family transcriptional regulator</fullName>
    </submittedName>
</protein>
<dbReference type="InterPro" id="IPR018062">
    <property type="entry name" value="HTH_AraC-typ_CS"/>
</dbReference>
<organism evidence="5 6">
    <name type="scientific">Aphanothece hegewaldii CCALA 016</name>
    <dbReference type="NCBI Taxonomy" id="2107694"/>
    <lineage>
        <taxon>Bacteria</taxon>
        <taxon>Bacillati</taxon>
        <taxon>Cyanobacteriota</taxon>
        <taxon>Cyanophyceae</taxon>
        <taxon>Oscillatoriophycideae</taxon>
        <taxon>Chroococcales</taxon>
        <taxon>Aphanothecaceae</taxon>
        <taxon>Aphanothece</taxon>
    </lineage>
</organism>
<evidence type="ECO:0000313" key="5">
    <source>
        <dbReference type="EMBL" id="PSF35006.1"/>
    </source>
</evidence>
<accession>A0A2T1LU71</accession>
<dbReference type="GO" id="GO:0043565">
    <property type="term" value="F:sequence-specific DNA binding"/>
    <property type="evidence" value="ECO:0007669"/>
    <property type="project" value="InterPro"/>
</dbReference>
<gene>
    <name evidence="5" type="ORF">C7H19_17835</name>
</gene>
<name>A0A2T1LU71_9CHRO</name>
<dbReference type="PROSITE" id="PS01124">
    <property type="entry name" value="HTH_ARAC_FAMILY_2"/>
    <property type="match status" value="1"/>
</dbReference>
<keyword evidence="1" id="KW-0805">Transcription regulation</keyword>
<evidence type="ECO:0000313" key="6">
    <source>
        <dbReference type="Proteomes" id="UP000239001"/>
    </source>
</evidence>
<dbReference type="Pfam" id="PF12833">
    <property type="entry name" value="HTH_18"/>
    <property type="match status" value="1"/>
</dbReference>
<keyword evidence="3" id="KW-0804">Transcription</keyword>
<keyword evidence="2" id="KW-0238">DNA-binding</keyword>
<dbReference type="AlphaFoldDB" id="A0A2T1LU71"/>
<dbReference type="PANTHER" id="PTHR47893:SF1">
    <property type="entry name" value="REGULATORY PROTEIN PCHR"/>
    <property type="match status" value="1"/>
</dbReference>
<feature type="domain" description="HTH araC/xylS-type" evidence="4">
    <location>
        <begin position="219"/>
        <end position="320"/>
    </location>
</feature>
<dbReference type="Proteomes" id="UP000239001">
    <property type="component" value="Unassembled WGS sequence"/>
</dbReference>